<gene>
    <name evidence="1" type="ORF">VroAM7_15850</name>
</gene>
<sequence length="66" mass="7454">MFSFSYLSTKKREVSPKIRTSRWAYVTNCVKGNGETASRLESNGIKNGTQLYFNLCANFGVKRIAI</sequence>
<protein>
    <submittedName>
        <fullName evidence="1">Uncharacterized protein</fullName>
    </submittedName>
</protein>
<name>A0A510I5B7_9VIBR</name>
<accession>A0A510I5B7</accession>
<dbReference type="EMBL" id="AP019798">
    <property type="protein sequence ID" value="BBL88932.1"/>
    <property type="molecule type" value="Genomic_DNA"/>
</dbReference>
<reference evidence="2" key="1">
    <citation type="submission" date="2019-07" db="EMBL/GenBank/DDBJ databases">
        <title>Complete Genome Sequences of Vibrion rotiferianus strain AM7.</title>
        <authorList>
            <person name="Miyazaki K."/>
            <person name="Wiseschart A."/>
            <person name="Pootanakit K."/>
            <person name="Ishimori K."/>
            <person name="Kitahara K."/>
        </authorList>
    </citation>
    <scope>NUCLEOTIDE SEQUENCE [LARGE SCALE GENOMIC DNA]</scope>
    <source>
        <strain evidence="2">AM7</strain>
    </source>
</reference>
<evidence type="ECO:0000313" key="2">
    <source>
        <dbReference type="Proteomes" id="UP000315115"/>
    </source>
</evidence>
<proteinExistence type="predicted"/>
<dbReference type="Proteomes" id="UP000315115">
    <property type="component" value="Chromosome 1"/>
</dbReference>
<evidence type="ECO:0000313" key="1">
    <source>
        <dbReference type="EMBL" id="BBL88932.1"/>
    </source>
</evidence>
<dbReference type="AlphaFoldDB" id="A0A510I5B7"/>
<organism evidence="1 2">
    <name type="scientific">Vibrio rotiferianus</name>
    <dbReference type="NCBI Taxonomy" id="190895"/>
    <lineage>
        <taxon>Bacteria</taxon>
        <taxon>Pseudomonadati</taxon>
        <taxon>Pseudomonadota</taxon>
        <taxon>Gammaproteobacteria</taxon>
        <taxon>Vibrionales</taxon>
        <taxon>Vibrionaceae</taxon>
        <taxon>Vibrio</taxon>
    </lineage>
</organism>